<dbReference type="CDD" id="cd00397">
    <property type="entry name" value="DNA_BRE_C"/>
    <property type="match status" value="1"/>
</dbReference>
<dbReference type="AlphaFoldDB" id="A0A6C2UEZ1"/>
<evidence type="ECO:0000259" key="7">
    <source>
        <dbReference type="PROSITE" id="PS51898"/>
    </source>
</evidence>
<dbReference type="GO" id="GO:0015074">
    <property type="term" value="P:DNA integration"/>
    <property type="evidence" value="ECO:0007669"/>
    <property type="project" value="UniProtKB-KW"/>
</dbReference>
<evidence type="ECO:0008006" key="11">
    <source>
        <dbReference type="Google" id="ProtNLM"/>
    </source>
</evidence>
<accession>A0A6C2UEZ1</accession>
<protein>
    <recommendedName>
        <fullName evidence="11">Tyr recombinase domain-containing protein</fullName>
    </recommendedName>
</protein>
<gene>
    <name evidence="9" type="ORF">SCARR_00835</name>
</gene>
<dbReference type="InterPro" id="IPR013762">
    <property type="entry name" value="Integrase-like_cat_sf"/>
</dbReference>
<dbReference type="PROSITE" id="PS51900">
    <property type="entry name" value="CB"/>
    <property type="match status" value="1"/>
</dbReference>
<evidence type="ECO:0000313" key="10">
    <source>
        <dbReference type="Proteomes" id="UP000346198"/>
    </source>
</evidence>
<evidence type="ECO:0000259" key="8">
    <source>
        <dbReference type="PROSITE" id="PS51900"/>
    </source>
</evidence>
<dbReference type="PANTHER" id="PTHR30349:SF64">
    <property type="entry name" value="PROPHAGE INTEGRASE INTD-RELATED"/>
    <property type="match status" value="1"/>
</dbReference>
<dbReference type="InterPro" id="IPR044068">
    <property type="entry name" value="CB"/>
</dbReference>
<dbReference type="Gene3D" id="1.10.443.10">
    <property type="entry name" value="Intergrase catalytic core"/>
    <property type="match status" value="1"/>
</dbReference>
<feature type="compositionally biased region" description="Basic residues" evidence="6">
    <location>
        <begin position="57"/>
        <end position="71"/>
    </location>
</feature>
<reference evidence="9 10" key="1">
    <citation type="submission" date="2019-04" db="EMBL/GenBank/DDBJ databases">
        <authorList>
            <person name="Van Vliet M D."/>
        </authorList>
    </citation>
    <scope>NUCLEOTIDE SEQUENCE [LARGE SCALE GENOMIC DNA]</scope>
    <source>
        <strain evidence="9 10">F21</strain>
    </source>
</reference>
<dbReference type="Proteomes" id="UP000346198">
    <property type="component" value="Unassembled WGS sequence"/>
</dbReference>
<keyword evidence="3 5" id="KW-0238">DNA-binding</keyword>
<evidence type="ECO:0000256" key="4">
    <source>
        <dbReference type="ARBA" id="ARBA00023172"/>
    </source>
</evidence>
<organism evidence="9 10">
    <name type="scientific">Pontiella sulfatireligans</name>
    <dbReference type="NCBI Taxonomy" id="2750658"/>
    <lineage>
        <taxon>Bacteria</taxon>
        <taxon>Pseudomonadati</taxon>
        <taxon>Kiritimatiellota</taxon>
        <taxon>Kiritimatiellia</taxon>
        <taxon>Kiritimatiellales</taxon>
        <taxon>Pontiellaceae</taxon>
        <taxon>Pontiella</taxon>
    </lineage>
</organism>
<evidence type="ECO:0000313" key="9">
    <source>
        <dbReference type="EMBL" id="VGO18782.1"/>
    </source>
</evidence>
<dbReference type="PANTHER" id="PTHR30349">
    <property type="entry name" value="PHAGE INTEGRASE-RELATED"/>
    <property type="match status" value="1"/>
</dbReference>
<dbReference type="RefSeq" id="WP_136060238.1">
    <property type="nucleotide sequence ID" value="NZ_CAAHFH010000001.1"/>
</dbReference>
<sequence length="508" mass="58309">MDIDKKPTARKRSTKGKGSLFIRDKQRKRYKAGSTVKDGTYWLEYWEPTREEDGKGNPKKKKRRIPLKHSRNIPAEGIQKGDPVTKINHARHEQDRIITRHVLTAKEDRLAVLVAELDKTGKARAKAEDSAAPPLSLANTWKAFRNSNHADAPSAGIDTWKNYKGHWQAFLAWLYENDQPAEYLRDVTPQISSEYISQLRKRFSATTFNNHLGLLILLFDVLKKDSVADSRLTINPFKDLRKEDRKQQSRRELSIPELRTIIDSADGELKTLLLLGASTGLRLGDCCTLQWSEIAFPKRQILRIPNKAKHLKDSKPIKVGMPPELVSRLLESPERSRKGFVLPEHAKLYTYRNNTGRLSQQPKIARRIQKHFEACGIKTHREGTGPTPEFWKTYNKWLRNGKEGERPTHPRAIIEVGFHSLRHTYVSLQAQRGVPQSVVQKIVGHGNPAMTQRYLHITDETAESATLSLYDGIADAEYEEIRTVPDWIKERLKGMTAENWEQIKKEFV</sequence>
<dbReference type="Pfam" id="PF00589">
    <property type="entry name" value="Phage_integrase"/>
    <property type="match status" value="1"/>
</dbReference>
<dbReference type="PROSITE" id="PS51898">
    <property type="entry name" value="TYR_RECOMBINASE"/>
    <property type="match status" value="1"/>
</dbReference>
<dbReference type="InterPro" id="IPR010998">
    <property type="entry name" value="Integrase_recombinase_N"/>
</dbReference>
<feature type="domain" description="Tyr recombinase" evidence="7">
    <location>
        <begin position="248"/>
        <end position="467"/>
    </location>
</feature>
<evidence type="ECO:0000256" key="2">
    <source>
        <dbReference type="ARBA" id="ARBA00022908"/>
    </source>
</evidence>
<feature type="region of interest" description="Disordered" evidence="6">
    <location>
        <begin position="47"/>
        <end position="81"/>
    </location>
</feature>
<evidence type="ECO:0000256" key="6">
    <source>
        <dbReference type="SAM" id="MobiDB-lite"/>
    </source>
</evidence>
<keyword evidence="4" id="KW-0233">DNA recombination</keyword>
<proteinExistence type="inferred from homology"/>
<dbReference type="InterPro" id="IPR002104">
    <property type="entry name" value="Integrase_catalytic"/>
</dbReference>
<name>A0A6C2UEZ1_9BACT</name>
<feature type="domain" description="Core-binding (CB)" evidence="8">
    <location>
        <begin position="135"/>
        <end position="223"/>
    </location>
</feature>
<keyword evidence="10" id="KW-1185">Reference proteome</keyword>
<evidence type="ECO:0000256" key="1">
    <source>
        <dbReference type="ARBA" id="ARBA00008857"/>
    </source>
</evidence>
<dbReference type="InterPro" id="IPR011010">
    <property type="entry name" value="DNA_brk_join_enz"/>
</dbReference>
<keyword evidence="2" id="KW-0229">DNA integration</keyword>
<dbReference type="InterPro" id="IPR050090">
    <property type="entry name" value="Tyrosine_recombinase_XerCD"/>
</dbReference>
<comment type="similarity">
    <text evidence="1">Belongs to the 'phage' integrase family.</text>
</comment>
<dbReference type="Gene3D" id="1.10.150.130">
    <property type="match status" value="1"/>
</dbReference>
<feature type="compositionally biased region" description="Basic and acidic residues" evidence="6">
    <location>
        <begin position="47"/>
        <end position="56"/>
    </location>
</feature>
<dbReference type="GO" id="GO:0006310">
    <property type="term" value="P:DNA recombination"/>
    <property type="evidence" value="ECO:0007669"/>
    <property type="project" value="UniProtKB-KW"/>
</dbReference>
<dbReference type="SUPFAM" id="SSF56349">
    <property type="entry name" value="DNA breaking-rejoining enzymes"/>
    <property type="match status" value="1"/>
</dbReference>
<dbReference type="GO" id="GO:0003677">
    <property type="term" value="F:DNA binding"/>
    <property type="evidence" value="ECO:0007669"/>
    <property type="project" value="UniProtKB-UniRule"/>
</dbReference>
<feature type="region of interest" description="Disordered" evidence="6">
    <location>
        <begin position="1"/>
        <end position="22"/>
    </location>
</feature>
<evidence type="ECO:0000256" key="5">
    <source>
        <dbReference type="PROSITE-ProRule" id="PRU01248"/>
    </source>
</evidence>
<dbReference type="EMBL" id="CAAHFH010000001">
    <property type="protein sequence ID" value="VGO18782.1"/>
    <property type="molecule type" value="Genomic_DNA"/>
</dbReference>
<evidence type="ECO:0000256" key="3">
    <source>
        <dbReference type="ARBA" id="ARBA00023125"/>
    </source>
</evidence>